<sequence>MDGTIGSKALVKKTELVRVITDTLISLGFNNIATDLENLSGVNLLDPLIKNFLNLAKNKEWNNCIKLLEEEEGLQVRDHNTARFLLLEQNFLNFLKDDNLDEALHTLQEEMTPLGVEESRLVMLSSKLVFQDHSGDDNAEEVVRKLKKVFLPGVIVPEGRLVHLLEESLDLQRSKCGFHNVPDSDLSLCFDHHCAKSKIPSRTVQVLVGHADEVWFLKFSHNGEYLASSSRDKSAIIWETNAEGRFVIKHRLVGHEKPVVIVLWSPDDKQVITCGENEVIKRWDVVSGQCVQTYERVGVGSFSCGWLHDGSGIIGAMADKRIYLWNLDGSEVEHEQGQRAQKISDVVMTSDGKWIVSVGKEQDQISLFDRVTRAETVIQAGNMVTSFCLSSDNKYLLVNLVAEEIHLWDIVGEPGKVGEFIGHKRTRFIIRSCFGGYREKFIASGSEDSKVYIWKTESEMRPCLVLLGHGRAVNCVDWNPTDLHMLASGSDDRTIRVWGLE</sequence>
<name>A0ABC8K6P1_ERUVS</name>
<dbReference type="PROSITE" id="PS50082">
    <property type="entry name" value="WD_REPEATS_2"/>
    <property type="match status" value="3"/>
</dbReference>
<evidence type="ECO:0000256" key="2">
    <source>
        <dbReference type="ARBA" id="ARBA00022737"/>
    </source>
</evidence>
<dbReference type="PANTHER" id="PTHR22838">
    <property type="entry name" value="WD REPEAT PROTEIN 26-RELATED"/>
    <property type="match status" value="1"/>
</dbReference>
<feature type="repeat" description="WD" evidence="3">
    <location>
        <begin position="207"/>
        <end position="239"/>
    </location>
</feature>
<evidence type="ECO:0000313" key="6">
    <source>
        <dbReference type="Proteomes" id="UP001642260"/>
    </source>
</evidence>
<dbReference type="InterPro" id="IPR006595">
    <property type="entry name" value="CTLH_C"/>
</dbReference>
<dbReference type="InterPro" id="IPR051350">
    <property type="entry name" value="WD_repeat-ST_regulator"/>
</dbReference>
<evidence type="ECO:0000313" key="5">
    <source>
        <dbReference type="EMBL" id="CAH8346320.1"/>
    </source>
</evidence>
<feature type="repeat" description="WD" evidence="3">
    <location>
        <begin position="466"/>
        <end position="501"/>
    </location>
</feature>
<dbReference type="PROSITE" id="PS50897">
    <property type="entry name" value="CTLH"/>
    <property type="match status" value="1"/>
</dbReference>
<feature type="domain" description="CTLH" evidence="4">
    <location>
        <begin position="49"/>
        <end position="102"/>
    </location>
</feature>
<evidence type="ECO:0000256" key="3">
    <source>
        <dbReference type="PROSITE-ProRule" id="PRU00221"/>
    </source>
</evidence>
<organism evidence="5 6">
    <name type="scientific">Eruca vesicaria subsp. sativa</name>
    <name type="common">Garden rocket</name>
    <name type="synonym">Eruca sativa</name>
    <dbReference type="NCBI Taxonomy" id="29727"/>
    <lineage>
        <taxon>Eukaryota</taxon>
        <taxon>Viridiplantae</taxon>
        <taxon>Streptophyta</taxon>
        <taxon>Embryophyta</taxon>
        <taxon>Tracheophyta</taxon>
        <taxon>Spermatophyta</taxon>
        <taxon>Magnoliopsida</taxon>
        <taxon>eudicotyledons</taxon>
        <taxon>Gunneridae</taxon>
        <taxon>Pentapetalae</taxon>
        <taxon>rosids</taxon>
        <taxon>malvids</taxon>
        <taxon>Brassicales</taxon>
        <taxon>Brassicaceae</taxon>
        <taxon>Brassiceae</taxon>
        <taxon>Eruca</taxon>
    </lineage>
</organism>
<dbReference type="SUPFAM" id="SSF50978">
    <property type="entry name" value="WD40 repeat-like"/>
    <property type="match status" value="1"/>
</dbReference>
<dbReference type="InterPro" id="IPR036322">
    <property type="entry name" value="WD40_repeat_dom_sf"/>
</dbReference>
<dbReference type="InterPro" id="IPR001680">
    <property type="entry name" value="WD40_rpt"/>
</dbReference>
<evidence type="ECO:0000259" key="4">
    <source>
        <dbReference type="PROSITE" id="PS50897"/>
    </source>
</evidence>
<dbReference type="Pfam" id="PF00400">
    <property type="entry name" value="WD40"/>
    <property type="match status" value="4"/>
</dbReference>
<protein>
    <recommendedName>
        <fullName evidence="4">CTLH domain-containing protein</fullName>
    </recommendedName>
</protein>
<dbReference type="EMBL" id="CAKOAT010152933">
    <property type="protein sequence ID" value="CAH8346320.1"/>
    <property type="molecule type" value="Genomic_DNA"/>
</dbReference>
<dbReference type="AlphaFoldDB" id="A0ABC8K6P1"/>
<dbReference type="PANTHER" id="PTHR22838:SF6">
    <property type="entry name" value="WD REPEAT-CONTAINING PROTEIN 26 HOMOLOG"/>
    <property type="match status" value="1"/>
</dbReference>
<dbReference type="PRINTS" id="PR00320">
    <property type="entry name" value="GPROTEINBRPT"/>
</dbReference>
<dbReference type="InterPro" id="IPR020472">
    <property type="entry name" value="WD40_PAC1"/>
</dbReference>
<dbReference type="PROSITE" id="PS50294">
    <property type="entry name" value="WD_REPEATS_REGION"/>
    <property type="match status" value="3"/>
</dbReference>
<proteinExistence type="predicted"/>
<dbReference type="Gene3D" id="2.130.10.10">
    <property type="entry name" value="YVTN repeat-like/Quinoprotein amine dehydrogenase"/>
    <property type="match status" value="2"/>
</dbReference>
<comment type="caution">
    <text evidence="5">The sequence shown here is derived from an EMBL/GenBank/DDBJ whole genome shotgun (WGS) entry which is preliminary data.</text>
</comment>
<keyword evidence="1 3" id="KW-0853">WD repeat</keyword>
<reference evidence="5 6" key="1">
    <citation type="submission" date="2022-03" db="EMBL/GenBank/DDBJ databases">
        <authorList>
            <person name="Macdonald S."/>
            <person name="Ahmed S."/>
            <person name="Newling K."/>
        </authorList>
    </citation>
    <scope>NUCLEOTIDE SEQUENCE [LARGE SCALE GENOMIC DNA]</scope>
</reference>
<keyword evidence="2" id="KW-0677">Repeat</keyword>
<dbReference type="InterPro" id="IPR015943">
    <property type="entry name" value="WD40/YVTN_repeat-like_dom_sf"/>
</dbReference>
<dbReference type="Proteomes" id="UP001642260">
    <property type="component" value="Unassembled WGS sequence"/>
</dbReference>
<feature type="repeat" description="WD" evidence="3">
    <location>
        <begin position="252"/>
        <end position="293"/>
    </location>
</feature>
<dbReference type="Pfam" id="PF23627">
    <property type="entry name" value="LisH_WDR26"/>
    <property type="match status" value="1"/>
</dbReference>
<dbReference type="SMART" id="SM00320">
    <property type="entry name" value="WD40"/>
    <property type="match status" value="7"/>
</dbReference>
<evidence type="ECO:0000256" key="1">
    <source>
        <dbReference type="ARBA" id="ARBA00022574"/>
    </source>
</evidence>
<accession>A0ABC8K6P1</accession>
<dbReference type="CDD" id="cd00200">
    <property type="entry name" value="WD40"/>
    <property type="match status" value="1"/>
</dbReference>
<keyword evidence="6" id="KW-1185">Reference proteome</keyword>
<gene>
    <name evidence="5" type="ORF">ERUC_LOCUS16887</name>
</gene>